<dbReference type="RefSeq" id="WP_217765586.1">
    <property type="nucleotide sequence ID" value="NZ_JAAATX020000006.1"/>
</dbReference>
<evidence type="ECO:0000259" key="1">
    <source>
        <dbReference type="Pfam" id="PF00852"/>
    </source>
</evidence>
<name>A0ABS6J3P7_9RHOB</name>
<dbReference type="PANTHER" id="PTHR11929:SF194">
    <property type="entry name" value="ALPHA-(1,3)-FUCOSYLTRANSFERASE 10"/>
    <property type="match status" value="1"/>
</dbReference>
<evidence type="ECO:0000313" key="2">
    <source>
        <dbReference type="EMBL" id="MBU9698223.1"/>
    </source>
</evidence>
<organism evidence="2 3">
    <name type="scientific">Paragemmobacter amnigenus</name>
    <dbReference type="NCBI Taxonomy" id="2852097"/>
    <lineage>
        <taxon>Bacteria</taxon>
        <taxon>Pseudomonadati</taxon>
        <taxon>Pseudomonadota</taxon>
        <taxon>Alphaproteobacteria</taxon>
        <taxon>Rhodobacterales</taxon>
        <taxon>Paracoccaceae</taxon>
        <taxon>Paragemmobacter</taxon>
    </lineage>
</organism>
<comment type="caution">
    <text evidence="2">The sequence shown here is derived from an EMBL/GenBank/DDBJ whole genome shotgun (WGS) entry which is preliminary data.</text>
</comment>
<sequence length="278" mass="31436">MRRHAIETLSLDALHWPLGRPDRLLEATVSEMGPQDHIVTYPTTALYLRRHRGLRAHLSIVIVEPDAIHAKHVWLAAIFFWRFHRILTRNTLLLRWIPNARLFVFGGTQIANPSTTRTDKTRHLSVIASAKRDLEGHRLRHTIIAALRERCIAADILGRGYAPFGQKEDGLAPYQYSIIIENVREKSYFTEKLVDALLCRTIPIYWGAPDIDCYFDPAGMIIVTSADEILTAAANLPEIPSPDMKRAAERNREIALRYADLDQRIAAAVLAPLKATAP</sequence>
<evidence type="ECO:0000313" key="3">
    <source>
        <dbReference type="Proteomes" id="UP000731907"/>
    </source>
</evidence>
<dbReference type="Proteomes" id="UP000731907">
    <property type="component" value="Unassembled WGS sequence"/>
</dbReference>
<reference evidence="2 3" key="1">
    <citation type="submission" date="2021-06" db="EMBL/GenBank/DDBJ databases">
        <title>Rhodobacteraceae bacterium strain HSP-20.</title>
        <authorList>
            <person name="Chen W.-M."/>
        </authorList>
    </citation>
    <scope>NUCLEOTIDE SEQUENCE [LARGE SCALE GENOMIC DNA]</scope>
    <source>
        <strain evidence="2 3">HSP-20</strain>
    </source>
</reference>
<dbReference type="InterPro" id="IPR055270">
    <property type="entry name" value="Glyco_tran_10_C"/>
</dbReference>
<dbReference type="EMBL" id="JAAATX020000006">
    <property type="protein sequence ID" value="MBU9698223.1"/>
    <property type="molecule type" value="Genomic_DNA"/>
</dbReference>
<dbReference type="PANTHER" id="PTHR11929">
    <property type="entry name" value="ALPHA- 1,3 -FUCOSYLTRANSFERASE"/>
    <property type="match status" value="1"/>
</dbReference>
<feature type="domain" description="Fucosyltransferase C-terminal" evidence="1">
    <location>
        <begin position="134"/>
        <end position="209"/>
    </location>
</feature>
<accession>A0ABS6J3P7</accession>
<proteinExistence type="predicted"/>
<dbReference type="Pfam" id="PF00852">
    <property type="entry name" value="Glyco_transf_10"/>
    <property type="match status" value="1"/>
</dbReference>
<dbReference type="InterPro" id="IPR001503">
    <property type="entry name" value="Glyco_trans_10"/>
</dbReference>
<gene>
    <name evidence="2" type="ORF">GU927_010240</name>
</gene>
<protein>
    <recommendedName>
        <fullName evidence="1">Fucosyltransferase C-terminal domain-containing protein</fullName>
    </recommendedName>
</protein>
<keyword evidence="3" id="KW-1185">Reference proteome</keyword>